<proteinExistence type="predicted"/>
<evidence type="ECO:0000256" key="4">
    <source>
        <dbReference type="ARBA" id="ARBA00023163"/>
    </source>
</evidence>
<dbReference type="Proteomes" id="UP001606303">
    <property type="component" value="Unassembled WGS sequence"/>
</dbReference>
<feature type="domain" description="HTH merR-type" evidence="7">
    <location>
        <begin position="1"/>
        <end position="69"/>
    </location>
</feature>
<keyword evidence="9" id="KW-1185">Reference proteome</keyword>
<dbReference type="InterPro" id="IPR047057">
    <property type="entry name" value="MerR_fam"/>
</dbReference>
<dbReference type="RefSeq" id="WP_394383343.1">
    <property type="nucleotide sequence ID" value="NZ_JBIGIB010000002.1"/>
</dbReference>
<evidence type="ECO:0000256" key="6">
    <source>
        <dbReference type="SAM" id="MobiDB-lite"/>
    </source>
</evidence>
<protein>
    <submittedName>
        <fullName evidence="8">MerR family transcriptional regulator</fullName>
    </submittedName>
</protein>
<evidence type="ECO:0000256" key="2">
    <source>
        <dbReference type="ARBA" id="ARBA00023015"/>
    </source>
</evidence>
<name>A0ABW7GXP7_9BURK</name>
<dbReference type="PRINTS" id="PR00040">
    <property type="entry name" value="HTHMERR"/>
</dbReference>
<gene>
    <name evidence="8" type="ORF">ACG01O_08065</name>
</gene>
<evidence type="ECO:0000313" key="9">
    <source>
        <dbReference type="Proteomes" id="UP001606303"/>
    </source>
</evidence>
<dbReference type="PROSITE" id="PS00552">
    <property type="entry name" value="HTH_MERR_1"/>
    <property type="match status" value="1"/>
</dbReference>
<keyword evidence="5" id="KW-0175">Coiled coil</keyword>
<evidence type="ECO:0000256" key="1">
    <source>
        <dbReference type="ARBA" id="ARBA00022491"/>
    </source>
</evidence>
<feature type="region of interest" description="Disordered" evidence="6">
    <location>
        <begin position="126"/>
        <end position="150"/>
    </location>
</feature>
<reference evidence="8 9" key="1">
    <citation type="submission" date="2024-08" db="EMBL/GenBank/DDBJ databases">
        <authorList>
            <person name="Lu H."/>
        </authorList>
    </citation>
    <scope>NUCLEOTIDE SEQUENCE [LARGE SCALE GENOMIC DNA]</scope>
    <source>
        <strain evidence="8 9">BYS87W</strain>
    </source>
</reference>
<dbReference type="PROSITE" id="PS50937">
    <property type="entry name" value="HTH_MERR_2"/>
    <property type="match status" value="1"/>
</dbReference>
<organism evidence="8 9">
    <name type="scientific">Pelomonas baiyunensis</name>
    <dbReference type="NCBI Taxonomy" id="3299026"/>
    <lineage>
        <taxon>Bacteria</taxon>
        <taxon>Pseudomonadati</taxon>
        <taxon>Pseudomonadota</taxon>
        <taxon>Betaproteobacteria</taxon>
        <taxon>Burkholderiales</taxon>
        <taxon>Sphaerotilaceae</taxon>
        <taxon>Roseateles</taxon>
    </lineage>
</organism>
<keyword evidence="3" id="KW-0238">DNA-binding</keyword>
<dbReference type="Pfam" id="PF13411">
    <property type="entry name" value="MerR_1"/>
    <property type="match status" value="1"/>
</dbReference>
<evidence type="ECO:0000313" key="8">
    <source>
        <dbReference type="EMBL" id="MFG6466556.1"/>
    </source>
</evidence>
<dbReference type="SUPFAM" id="SSF46955">
    <property type="entry name" value="Putative DNA-binding domain"/>
    <property type="match status" value="1"/>
</dbReference>
<keyword evidence="2" id="KW-0805">Transcription regulation</keyword>
<dbReference type="InterPro" id="IPR000551">
    <property type="entry name" value="MerR-type_HTH_dom"/>
</dbReference>
<dbReference type="InterPro" id="IPR009061">
    <property type="entry name" value="DNA-bd_dom_put_sf"/>
</dbReference>
<dbReference type="PANTHER" id="PTHR30204:SF69">
    <property type="entry name" value="MERR-FAMILY TRANSCRIPTIONAL REGULATOR"/>
    <property type="match status" value="1"/>
</dbReference>
<comment type="caution">
    <text evidence="8">The sequence shown here is derived from an EMBL/GenBank/DDBJ whole genome shotgun (WGS) entry which is preliminary data.</text>
</comment>
<keyword evidence="4" id="KW-0804">Transcription</keyword>
<evidence type="ECO:0000256" key="3">
    <source>
        <dbReference type="ARBA" id="ARBA00023125"/>
    </source>
</evidence>
<dbReference type="EMBL" id="JBIGIB010000002">
    <property type="protein sequence ID" value="MFG6466556.1"/>
    <property type="molecule type" value="Genomic_DNA"/>
</dbReference>
<evidence type="ECO:0000256" key="5">
    <source>
        <dbReference type="SAM" id="Coils"/>
    </source>
</evidence>
<keyword evidence="1" id="KW-0678">Repressor</keyword>
<accession>A0ABW7GXP7</accession>
<sequence>MKIGELARATGLAASAIRFYEASGLLPAAERGANGYRQYGERDQQRLQMIQLGQRLGFGLDQLRELFAASQEGLPHDLILQGLDERLAQIDRLAADLARQRAETLALRAQLQAEWSAGRCLTLPGAAAPTAKRNSNRSGNGKHRDKEKAA</sequence>
<dbReference type="PANTHER" id="PTHR30204">
    <property type="entry name" value="REDOX-CYCLING DRUG-SENSING TRANSCRIPTIONAL ACTIVATOR SOXR"/>
    <property type="match status" value="1"/>
</dbReference>
<feature type="coiled-coil region" evidence="5">
    <location>
        <begin position="80"/>
        <end position="114"/>
    </location>
</feature>
<evidence type="ECO:0000259" key="7">
    <source>
        <dbReference type="PROSITE" id="PS50937"/>
    </source>
</evidence>
<dbReference type="Gene3D" id="1.10.1660.10">
    <property type="match status" value="1"/>
</dbReference>
<dbReference type="SMART" id="SM00422">
    <property type="entry name" value="HTH_MERR"/>
    <property type="match status" value="1"/>
</dbReference>